<proteinExistence type="predicted"/>
<reference evidence="7 9" key="1">
    <citation type="submission" date="2014-08" db="EMBL/GenBank/DDBJ databases">
        <title>Porphyromonas crevioricanis strain:COT-253_OH1447 Genome sequencing.</title>
        <authorList>
            <person name="Wallis C."/>
            <person name="Deusch O."/>
            <person name="O'Flynn C."/>
            <person name="Davis I."/>
            <person name="Jospin G."/>
            <person name="Darling A.E."/>
            <person name="Coil D.A."/>
            <person name="Alexiev A."/>
            <person name="Horsfall A."/>
            <person name="Kirkwood N."/>
            <person name="Harris S."/>
            <person name="Eisen J.A."/>
        </authorList>
    </citation>
    <scope>NUCLEOTIDE SEQUENCE [LARGE SCALE GENOMIC DNA]</scope>
    <source>
        <strain evidence="9">COT-253 OH1447</strain>
        <strain evidence="7">COT-253_OH1447</strain>
    </source>
</reference>
<dbReference type="Proteomes" id="UP000249300">
    <property type="component" value="Chromosome 1"/>
</dbReference>
<organism evidence="7 9">
    <name type="scientific">Porphyromonas crevioricanis</name>
    <dbReference type="NCBI Taxonomy" id="393921"/>
    <lineage>
        <taxon>Bacteria</taxon>
        <taxon>Pseudomonadati</taxon>
        <taxon>Bacteroidota</taxon>
        <taxon>Bacteroidia</taxon>
        <taxon>Bacteroidales</taxon>
        <taxon>Porphyromonadaceae</taxon>
        <taxon>Porphyromonas</taxon>
    </lineage>
</organism>
<evidence type="ECO:0000256" key="4">
    <source>
        <dbReference type="PROSITE-ProRule" id="PRU00169"/>
    </source>
</evidence>
<dbReference type="SMART" id="SM00421">
    <property type="entry name" value="HTH_LUXR"/>
    <property type="match status" value="1"/>
</dbReference>
<name>A0A0A2G0U0_9PORP</name>
<dbReference type="InterPro" id="IPR016032">
    <property type="entry name" value="Sig_transdc_resp-reg_C-effctor"/>
</dbReference>
<dbReference type="GO" id="GO:0006355">
    <property type="term" value="P:regulation of DNA-templated transcription"/>
    <property type="evidence" value="ECO:0007669"/>
    <property type="project" value="InterPro"/>
</dbReference>
<dbReference type="PRINTS" id="PR00038">
    <property type="entry name" value="HTHLUXR"/>
</dbReference>
<dbReference type="eggNOG" id="COG2197">
    <property type="taxonomic scope" value="Bacteria"/>
</dbReference>
<evidence type="ECO:0000256" key="2">
    <source>
        <dbReference type="ARBA" id="ARBA00023125"/>
    </source>
</evidence>
<dbReference type="Pfam" id="PF00196">
    <property type="entry name" value="GerE"/>
    <property type="match status" value="1"/>
</dbReference>
<reference evidence="8 10" key="2">
    <citation type="submission" date="2018-06" db="EMBL/GenBank/DDBJ databases">
        <authorList>
            <consortium name="Pathogen Informatics"/>
            <person name="Doyle S."/>
        </authorList>
    </citation>
    <scope>NUCLEOTIDE SEQUENCE [LARGE SCALE GENOMIC DNA]</scope>
    <source>
        <strain evidence="8 10">NCTC12858</strain>
    </source>
</reference>
<evidence type="ECO:0000313" key="10">
    <source>
        <dbReference type="Proteomes" id="UP000249300"/>
    </source>
</evidence>
<dbReference type="PROSITE" id="PS50043">
    <property type="entry name" value="HTH_LUXR_2"/>
    <property type="match status" value="1"/>
</dbReference>
<sequence length="198" mass="21854">MNPIILKVAIAEPNTMLRLGLEAMLKKLSGYKVQTLDITDSIDQVIDQLSLQGVDILFVNPLISGLSLSPSYTPDRHIRVVALLDSHIDSSFLKGYDDSILISDSMERLSEILDKLLSVESGEAGLESQALTTREKEIVVCVVKGMTNKQIADSLFLSIHTVITHRRNIAKKLEIHSTSGLTIYAIVNKLVELNEISQ</sequence>
<dbReference type="InterPro" id="IPR001789">
    <property type="entry name" value="Sig_transdc_resp-reg_receiver"/>
</dbReference>
<evidence type="ECO:0000256" key="1">
    <source>
        <dbReference type="ARBA" id="ARBA00023015"/>
    </source>
</evidence>
<dbReference type="SUPFAM" id="SSF46894">
    <property type="entry name" value="C-terminal effector domain of the bipartite response regulators"/>
    <property type="match status" value="1"/>
</dbReference>
<accession>A0A0A2G0U0</accession>
<evidence type="ECO:0000259" key="5">
    <source>
        <dbReference type="PROSITE" id="PS50043"/>
    </source>
</evidence>
<protein>
    <submittedName>
        <fullName evidence="7">LuxR family transcriptional regulator</fullName>
    </submittedName>
    <submittedName>
        <fullName evidence="8">Response regulator protein vraR</fullName>
    </submittedName>
</protein>
<dbReference type="PANTHER" id="PTHR44688">
    <property type="entry name" value="DNA-BINDING TRANSCRIPTIONAL ACTIVATOR DEVR_DOSR"/>
    <property type="match status" value="1"/>
</dbReference>
<dbReference type="GO" id="GO:0000160">
    <property type="term" value="P:phosphorelay signal transduction system"/>
    <property type="evidence" value="ECO:0007669"/>
    <property type="project" value="InterPro"/>
</dbReference>
<feature type="domain" description="Response regulatory" evidence="6">
    <location>
        <begin position="7"/>
        <end position="117"/>
    </location>
</feature>
<gene>
    <name evidence="8" type="primary">vraR</name>
    <name evidence="7" type="ORF">HQ38_06075</name>
    <name evidence="8" type="ORF">NCTC12858_01794</name>
</gene>
<dbReference type="PROSITE" id="PS50110">
    <property type="entry name" value="RESPONSE_REGULATORY"/>
    <property type="match status" value="1"/>
</dbReference>
<evidence type="ECO:0000259" key="6">
    <source>
        <dbReference type="PROSITE" id="PS50110"/>
    </source>
</evidence>
<dbReference type="Proteomes" id="UP000030136">
    <property type="component" value="Unassembled WGS sequence"/>
</dbReference>
<dbReference type="InterPro" id="IPR000792">
    <property type="entry name" value="Tscrpt_reg_LuxR_C"/>
</dbReference>
<dbReference type="STRING" id="393921.HQ45_03580"/>
<dbReference type="EMBL" id="JQJC01000020">
    <property type="protein sequence ID" value="KGN94109.1"/>
    <property type="molecule type" value="Genomic_DNA"/>
</dbReference>
<evidence type="ECO:0000313" key="7">
    <source>
        <dbReference type="EMBL" id="KGN94109.1"/>
    </source>
</evidence>
<dbReference type="OrthoDB" id="9797341at2"/>
<dbReference type="CDD" id="cd06170">
    <property type="entry name" value="LuxR_C_like"/>
    <property type="match status" value="1"/>
</dbReference>
<evidence type="ECO:0000256" key="3">
    <source>
        <dbReference type="ARBA" id="ARBA00023163"/>
    </source>
</evidence>
<dbReference type="AlphaFoldDB" id="A0A0A2G0U0"/>
<dbReference type="PANTHER" id="PTHR44688:SF16">
    <property type="entry name" value="DNA-BINDING TRANSCRIPTIONAL ACTIVATOR DEVR_DOSR"/>
    <property type="match status" value="1"/>
</dbReference>
<dbReference type="EMBL" id="LS483447">
    <property type="protein sequence ID" value="SQH73916.1"/>
    <property type="molecule type" value="Genomic_DNA"/>
</dbReference>
<keyword evidence="2" id="KW-0238">DNA-binding</keyword>
<dbReference type="InterPro" id="IPR036388">
    <property type="entry name" value="WH-like_DNA-bd_sf"/>
</dbReference>
<dbReference type="Gene3D" id="1.10.10.10">
    <property type="entry name" value="Winged helix-like DNA-binding domain superfamily/Winged helix DNA-binding domain"/>
    <property type="match status" value="1"/>
</dbReference>
<dbReference type="KEGG" id="pcre:NCTC12858_01794"/>
<feature type="domain" description="HTH luxR-type" evidence="5">
    <location>
        <begin position="124"/>
        <end position="189"/>
    </location>
</feature>
<dbReference type="PROSITE" id="PS00622">
    <property type="entry name" value="HTH_LUXR_1"/>
    <property type="match status" value="1"/>
</dbReference>
<comment type="caution">
    <text evidence="4">Lacks conserved residue(s) required for the propagation of feature annotation.</text>
</comment>
<keyword evidence="1" id="KW-0805">Transcription regulation</keyword>
<dbReference type="RefSeq" id="WP_023940872.1">
    <property type="nucleotide sequence ID" value="NZ_JQJB01000006.1"/>
</dbReference>
<dbReference type="GO" id="GO:0003677">
    <property type="term" value="F:DNA binding"/>
    <property type="evidence" value="ECO:0007669"/>
    <property type="project" value="UniProtKB-KW"/>
</dbReference>
<evidence type="ECO:0000313" key="8">
    <source>
        <dbReference type="EMBL" id="SQH73916.1"/>
    </source>
</evidence>
<keyword evidence="10" id="KW-1185">Reference proteome</keyword>
<keyword evidence="3" id="KW-0804">Transcription</keyword>
<evidence type="ECO:0000313" key="9">
    <source>
        <dbReference type="Proteomes" id="UP000030136"/>
    </source>
</evidence>